<feature type="region of interest" description="Disordered" evidence="1">
    <location>
        <begin position="27"/>
        <end position="80"/>
    </location>
</feature>
<feature type="compositionally biased region" description="Low complexity" evidence="1">
    <location>
        <begin position="65"/>
        <end position="79"/>
    </location>
</feature>
<dbReference type="InterPro" id="IPR003646">
    <property type="entry name" value="SH3-like_bac-type"/>
</dbReference>
<proteinExistence type="predicted"/>
<dbReference type="EMBL" id="JAMFMB010000016">
    <property type="protein sequence ID" value="MCL6284598.1"/>
    <property type="molecule type" value="Genomic_DNA"/>
</dbReference>
<dbReference type="RefSeq" id="WP_249710678.1">
    <property type="nucleotide sequence ID" value="NZ_JAMFMB010000016.1"/>
</dbReference>
<dbReference type="Pfam" id="PF08239">
    <property type="entry name" value="SH3_3"/>
    <property type="match status" value="1"/>
</dbReference>
<protein>
    <submittedName>
        <fullName evidence="3">SH3 domain-containing protein</fullName>
    </submittedName>
</protein>
<feature type="domain" description="SH3b" evidence="2">
    <location>
        <begin position="143"/>
        <end position="208"/>
    </location>
</feature>
<name>A0ABT0Q435_9RHOB</name>
<dbReference type="Proteomes" id="UP001203880">
    <property type="component" value="Unassembled WGS sequence"/>
</dbReference>
<keyword evidence="4" id="KW-1185">Reference proteome</keyword>
<evidence type="ECO:0000256" key="1">
    <source>
        <dbReference type="SAM" id="MobiDB-lite"/>
    </source>
</evidence>
<dbReference type="SMART" id="SM00287">
    <property type="entry name" value="SH3b"/>
    <property type="match status" value="1"/>
</dbReference>
<organism evidence="3 4">
    <name type="scientific">Ruegeria spongiae</name>
    <dbReference type="NCBI Taxonomy" id="2942209"/>
    <lineage>
        <taxon>Bacteria</taxon>
        <taxon>Pseudomonadati</taxon>
        <taxon>Pseudomonadota</taxon>
        <taxon>Alphaproteobacteria</taxon>
        <taxon>Rhodobacterales</taxon>
        <taxon>Roseobacteraceae</taxon>
        <taxon>Ruegeria</taxon>
    </lineage>
</organism>
<dbReference type="PROSITE" id="PS51781">
    <property type="entry name" value="SH3B"/>
    <property type="match status" value="1"/>
</dbReference>
<dbReference type="Gene3D" id="2.30.30.40">
    <property type="entry name" value="SH3 Domains"/>
    <property type="match status" value="1"/>
</dbReference>
<accession>A0ABT0Q435</accession>
<comment type="caution">
    <text evidence="3">The sequence shown here is derived from an EMBL/GenBank/DDBJ whole genome shotgun (WGS) entry which is preliminary data.</text>
</comment>
<evidence type="ECO:0000313" key="4">
    <source>
        <dbReference type="Proteomes" id="UP001203880"/>
    </source>
</evidence>
<gene>
    <name evidence="3" type="ORF">M3P21_13765</name>
</gene>
<reference evidence="3" key="1">
    <citation type="submission" date="2022-05" db="EMBL/GenBank/DDBJ databases">
        <authorList>
            <person name="Park J.-S."/>
        </authorList>
    </citation>
    <scope>NUCLEOTIDE SEQUENCE</scope>
    <source>
        <strain evidence="3">2012CJ41-6</strain>
    </source>
</reference>
<evidence type="ECO:0000259" key="2">
    <source>
        <dbReference type="PROSITE" id="PS51781"/>
    </source>
</evidence>
<sequence length="209" mass="22376">MRLVIVSFAFMGFAFYELSGGADFEPRGVRGPKPEPVAQAPSAETPPVRIASSAPELVSEPVIEPQPTTRPVQPTTPEPEASDALTRLAQVNVISGSDSLFQTPAEDTVTLASLQEGLLSAETVTDAQAPEQPLATTLAEPQRDIREITGTRVNMRDGPGTIYPVITRLNIGHQVEVLDSSGTGWLRLRVLPERQIGWIAASLVSKNAN</sequence>
<evidence type="ECO:0000313" key="3">
    <source>
        <dbReference type="EMBL" id="MCL6284598.1"/>
    </source>
</evidence>